<evidence type="ECO:0000313" key="2">
    <source>
        <dbReference type="Proteomes" id="UP000031512"/>
    </source>
</evidence>
<organism evidence="1 2">
    <name type="scientific">Theileria equi strain WA</name>
    <dbReference type="NCBI Taxonomy" id="1537102"/>
    <lineage>
        <taxon>Eukaryota</taxon>
        <taxon>Sar</taxon>
        <taxon>Alveolata</taxon>
        <taxon>Apicomplexa</taxon>
        <taxon>Aconoidasida</taxon>
        <taxon>Piroplasmida</taxon>
        <taxon>Theileriidae</taxon>
        <taxon>Theileria</taxon>
    </lineage>
</organism>
<sequence length="578" mass="66362">MIKDPPLECCNESYTLPCKLDNNYEGDIAKYTSSISTVCQHDVEALSHTHSLDDHVDINQSEATDDSGGPFTGHDPYLQLDDSVKRLEKRLKNGIMLNSVLDELCSIERKYIEQLRTLRNRINLSHTLESTGALAAFSALKSYITRVAENHNDFLDAVSNDCRLSDEHFERFTDINDNICTIKRELSDYEGKRTLCINEVENAFLHVKKALLTSSDSTYQVPPVKIKVHKSLISLLTNFFDLNSKARATDLEFKSSMAKLDEKVDCTISSLGSLDRARLIDIRDVLCKFMIYETAKIRNLQYDLSALIATLNDFDPSTDIEEFSTYRNDDLKKYNGSDMFRIARNYVRNFKFTTPELFHYNPQFTNTLRPPPDRVIHKIEGKLERFVTAIWDSKIENLSIKELFGEIHSSLVREIFCKLIANRSRRSGELKSMECLKTLGKVISMVLTISERQADSWCGYVILGFSDVIYSSTKGLDGSSENVHLRSIVYSHSYWNRISFWEECLTIIISFDLKTNFEMLSDLQFHRTYELKPITEESLSFYSWILNYGIPQNASKELILRVCGKLKLSESYAKSLLN</sequence>
<reference evidence="1 2" key="1">
    <citation type="journal article" date="2012" name="BMC Genomics">
        <title>Comparative genomic analysis and phylogenetic position of Theileria equi.</title>
        <authorList>
            <person name="Kappmeyer L.S."/>
            <person name="Thiagarajan M."/>
            <person name="Herndon D.R."/>
            <person name="Ramsay J.D."/>
            <person name="Caler E."/>
            <person name="Djikeng A."/>
            <person name="Gillespie J.J."/>
            <person name="Lau A.O."/>
            <person name="Roalson E.H."/>
            <person name="Silva J.C."/>
            <person name="Silva M.G."/>
            <person name="Suarez C.E."/>
            <person name="Ueti M.W."/>
            <person name="Nene V.M."/>
            <person name="Mealey R.H."/>
            <person name="Knowles D.P."/>
            <person name="Brayton K.A."/>
        </authorList>
    </citation>
    <scope>NUCLEOTIDE SEQUENCE [LARGE SCALE GENOMIC DNA]</scope>
    <source>
        <strain evidence="1 2">WA</strain>
    </source>
</reference>
<dbReference type="SUPFAM" id="SSF103657">
    <property type="entry name" value="BAR/IMD domain-like"/>
    <property type="match status" value="1"/>
</dbReference>
<gene>
    <name evidence="1" type="ORF">BEWA_011030</name>
</gene>
<accession>L0B1H9</accession>
<dbReference type="InterPro" id="IPR027267">
    <property type="entry name" value="AH/BAR_dom_sf"/>
</dbReference>
<dbReference type="RefSeq" id="XP_004831351.1">
    <property type="nucleotide sequence ID" value="XM_004831294.1"/>
</dbReference>
<evidence type="ECO:0000313" key="1">
    <source>
        <dbReference type="EMBL" id="AFZ81685.1"/>
    </source>
</evidence>
<proteinExistence type="predicted"/>
<dbReference type="KEGG" id="beq:BEWA_011030"/>
<dbReference type="eggNOG" id="ENOG502S5MG">
    <property type="taxonomic scope" value="Eukaryota"/>
</dbReference>
<dbReference type="VEuPathDB" id="PiroplasmaDB:BEWA_011030"/>
<dbReference type="Gene3D" id="1.20.1270.60">
    <property type="entry name" value="Arfaptin homology (AH) domain/BAR domain"/>
    <property type="match status" value="1"/>
</dbReference>
<dbReference type="Proteomes" id="UP000031512">
    <property type="component" value="Chromosome 3"/>
</dbReference>
<keyword evidence="2" id="KW-1185">Reference proteome</keyword>
<dbReference type="OrthoDB" id="10255128at2759"/>
<protein>
    <submittedName>
        <fullName evidence="1">Uncharacterized protein</fullName>
    </submittedName>
</protein>
<dbReference type="AlphaFoldDB" id="L0B1H9"/>
<dbReference type="GeneID" id="15804599"/>
<dbReference type="EMBL" id="CP001670">
    <property type="protein sequence ID" value="AFZ81685.1"/>
    <property type="molecule type" value="Genomic_DNA"/>
</dbReference>
<name>L0B1H9_THEEQ</name>